<dbReference type="Proteomes" id="UP000037727">
    <property type="component" value="Unassembled WGS sequence"/>
</dbReference>
<accession>A0ABR5K866</accession>
<protein>
    <submittedName>
        <fullName evidence="1">Uncharacterized protein</fullName>
    </submittedName>
</protein>
<reference evidence="1 2" key="1">
    <citation type="submission" date="2015-09" db="EMBL/GenBank/DDBJ databases">
        <title>Draft genome sequence and assembly of Photorhabdus sp. VMG, a bacterial symbiont associated with Heterorhabditis zealandica.</title>
        <authorList>
            <person name="Naidoo S."/>
            <person name="Featherston J."/>
            <person name="Mothupi B."/>
            <person name="Gray V.M."/>
        </authorList>
    </citation>
    <scope>NUCLEOTIDE SEQUENCE [LARGE SCALE GENOMIC DNA]</scope>
    <source>
        <strain evidence="1 2">VMG</strain>
    </source>
</reference>
<dbReference type="RefSeq" id="WP_054480730.1">
    <property type="nucleotide sequence ID" value="NZ_CAWMRL010000070.1"/>
</dbReference>
<dbReference type="EMBL" id="LJCS01000070">
    <property type="protein sequence ID" value="KOY60667.1"/>
    <property type="molecule type" value="Genomic_DNA"/>
</dbReference>
<keyword evidence="2" id="KW-1185">Reference proteome</keyword>
<evidence type="ECO:0000313" key="1">
    <source>
        <dbReference type="EMBL" id="KOY60667.1"/>
    </source>
</evidence>
<comment type="caution">
    <text evidence="1">The sequence shown here is derived from an EMBL/GenBank/DDBJ whole genome shotgun (WGS) entry which is preliminary data.</text>
</comment>
<gene>
    <name evidence="1" type="ORF">AM629_18015</name>
</gene>
<organism evidence="1 2">
    <name type="scientific">Photorhabdus heterorhabditis</name>
    <dbReference type="NCBI Taxonomy" id="880156"/>
    <lineage>
        <taxon>Bacteria</taxon>
        <taxon>Pseudomonadati</taxon>
        <taxon>Pseudomonadota</taxon>
        <taxon>Gammaproteobacteria</taxon>
        <taxon>Enterobacterales</taxon>
        <taxon>Morganellaceae</taxon>
        <taxon>Photorhabdus</taxon>
    </lineage>
</organism>
<sequence length="83" mass="9627">MTEISKLWPVRKFGFNDCPDSFQRIEIVATVTVIPEALVYLPVNPRKIDIVREFFTDVSEERQYLPALTESVKLDYLCNIFSA</sequence>
<evidence type="ECO:0000313" key="2">
    <source>
        <dbReference type="Proteomes" id="UP000037727"/>
    </source>
</evidence>
<proteinExistence type="predicted"/>
<name>A0ABR5K866_9GAMM</name>